<feature type="signal peptide" evidence="1">
    <location>
        <begin position="1"/>
        <end position="22"/>
    </location>
</feature>
<evidence type="ECO:0008006" key="4">
    <source>
        <dbReference type="Google" id="ProtNLM"/>
    </source>
</evidence>
<sequence length="1145" mass="128961">MKRTIYILFCCLWCAIATFAQSDNILISNVTPPSPHAQSMLKAGHFPVSGYTGVPDITIPLYTVQLKDFSFPVSLSYNASGIKVNEEATRVGLGWTLNAGGVVTHTVRGRYQDFCEWAYFNDSPDNQLQDIAGIYHIDTYLTQGAGTSLPFALPQGMTHEMLYRALTSDTYASCGGTELAPDVFHYHFLGYSGKFIFSHSGHIVKEREDNVRITPLTENDAMGHPKLAGWVMTTPDGTEYRFEQTEQTFFTDRPRAESYSSAFYLTRIKTTAGAVVTFGYKTRDFHLASFANIQDSRMEQYITTDMAYYKVAYLDRISYPGGSISFEYATDRLDYSPEVRLSAVRINDAAGNNLSKWELIQGYFVSNANTGFDVPTLDELNRRLPNSAYYNSTWNNKMFTKDWNTKRLKLTGLKHTASNVASPEVYSFSYNEAALPTKLSAARDHWGYYNGAANKSLIPAYCCNSNQKSDSVILEYGGSADREPNPAFAQAFQLRRVTYPTGGTAEFTYESNVYKTNDFEQDPYKKDLMYRVQEVVLSASQQQGMNNIPFATTSFTISKNNQPFPLSFKMLTDHTLYSGITELEISIRRSVDDKSPLWKYNYNSTRLPDPQHTRRDTLLTNYWGNITLPAGTYVLYVGGSLLKQLKSIEALGKLVTYPDDYIATHPYSTGGGLRVKEICHREADGKVLHTRKYHYSTNSSFADYYTSGRLMAYPRYRKDYRSTGINGFREEGYSVGYSTVYTEDFDKDGNKIGLQEYHYLNTPDKHLCYSWWDDSLPYGTGMKAKDENPQGVGAYKYSENGTLLKEAVYACKNGSYAKKWETVYAYGGLGDGPYIIWGIQKAPILAGSRENSSGCYEEDAMKTLVDIYGSYAAGTLNTKVPNGYLYPAIRPMQQMLDKKVETLYEENGQFTLVTIYQHDPVHFLNTCEIMISNGDTLKRTEYTYPFDRQTDAAMKRLTDDNRIAVPVEVREKSDGSLKQVSHEYALFGSTPRLSAVRRNTGTNGKLEMRMTCHKYDSYGNPLYVSADGTGNMVFLWSYQGMYPVAKIVNATYEEVKAALGTAPESLSSSSSPDTALIDGLRTKLGKAHVTTYTYKPQVGLLTETSPAGTTTYYGYDNFGRLSEVWMLEGLSRKVLQSYEYNYVNP</sequence>
<evidence type="ECO:0000313" key="3">
    <source>
        <dbReference type="Proteomes" id="UP000600230"/>
    </source>
</evidence>
<organism evidence="2 3">
    <name type="scientific">Bacteroides parvus</name>
    <dbReference type="NCBI Taxonomy" id="2763025"/>
    <lineage>
        <taxon>Bacteria</taxon>
        <taxon>Pseudomonadati</taxon>
        <taxon>Bacteroidota</taxon>
        <taxon>Bacteroidia</taxon>
        <taxon>Bacteroidales</taxon>
        <taxon>Bacteroidaceae</taxon>
        <taxon>Bacteroides</taxon>
    </lineage>
</organism>
<keyword evidence="3" id="KW-1185">Reference proteome</keyword>
<protein>
    <recommendedName>
        <fullName evidence="4">YD repeat-containing protein</fullName>
    </recommendedName>
</protein>
<accession>A0ABR7BYK9</accession>
<keyword evidence="1" id="KW-0732">Signal</keyword>
<dbReference type="RefSeq" id="WP_131225638.1">
    <property type="nucleotide sequence ID" value="NZ_JACOOG010000001.1"/>
</dbReference>
<dbReference type="EMBL" id="JACOOG010000001">
    <property type="protein sequence ID" value="MBC5590435.1"/>
    <property type="molecule type" value="Genomic_DNA"/>
</dbReference>
<name>A0ABR7BYK9_9BACE</name>
<proteinExistence type="predicted"/>
<comment type="caution">
    <text evidence="2">The sequence shown here is derived from an EMBL/GenBank/DDBJ whole genome shotgun (WGS) entry which is preliminary data.</text>
</comment>
<feature type="chain" id="PRO_5045164310" description="YD repeat-containing protein" evidence="1">
    <location>
        <begin position="23"/>
        <end position="1145"/>
    </location>
</feature>
<evidence type="ECO:0000256" key="1">
    <source>
        <dbReference type="SAM" id="SignalP"/>
    </source>
</evidence>
<evidence type="ECO:0000313" key="2">
    <source>
        <dbReference type="EMBL" id="MBC5590435.1"/>
    </source>
</evidence>
<gene>
    <name evidence="2" type="ORF">H8S53_04065</name>
</gene>
<dbReference type="InterPro" id="IPR006530">
    <property type="entry name" value="YD"/>
</dbReference>
<dbReference type="NCBIfam" id="TIGR01643">
    <property type="entry name" value="YD_repeat_2x"/>
    <property type="match status" value="1"/>
</dbReference>
<dbReference type="Proteomes" id="UP000600230">
    <property type="component" value="Unassembled WGS sequence"/>
</dbReference>
<reference evidence="2 3" key="1">
    <citation type="submission" date="2020-08" db="EMBL/GenBank/DDBJ databases">
        <title>Genome public.</title>
        <authorList>
            <person name="Liu C."/>
            <person name="Sun Q."/>
        </authorList>
    </citation>
    <scope>NUCLEOTIDE SEQUENCE [LARGE SCALE GENOMIC DNA]</scope>
    <source>
        <strain evidence="2 3">NSJ-21</strain>
    </source>
</reference>
<dbReference type="Gene3D" id="2.180.10.10">
    <property type="entry name" value="RHS repeat-associated core"/>
    <property type="match status" value="1"/>
</dbReference>